<organism evidence="3 4">
    <name type="scientific">Streptomyces pimonensis</name>
    <dbReference type="NCBI Taxonomy" id="2860288"/>
    <lineage>
        <taxon>Bacteria</taxon>
        <taxon>Bacillati</taxon>
        <taxon>Actinomycetota</taxon>
        <taxon>Actinomycetes</taxon>
        <taxon>Kitasatosporales</taxon>
        <taxon>Streptomycetaceae</taxon>
        <taxon>Streptomyces</taxon>
    </lineage>
</organism>
<dbReference type="CDD" id="cd00093">
    <property type="entry name" value="HTH_XRE"/>
    <property type="match status" value="1"/>
</dbReference>
<dbReference type="Gene3D" id="3.30.450.180">
    <property type="match status" value="1"/>
</dbReference>
<dbReference type="Pfam" id="PF13560">
    <property type="entry name" value="HTH_31"/>
    <property type="match status" value="1"/>
</dbReference>
<dbReference type="PROSITE" id="PS50943">
    <property type="entry name" value="HTH_CROC1"/>
    <property type="match status" value="1"/>
</dbReference>
<protein>
    <submittedName>
        <fullName evidence="3">Helix-turn-helix transcriptional regulator</fullName>
    </submittedName>
</protein>
<dbReference type="Proteomes" id="UP001567537">
    <property type="component" value="Unassembled WGS sequence"/>
</dbReference>
<reference evidence="3 4" key="1">
    <citation type="journal article" date="2021" name="Res Sq">
        <title>Streptomyces Pimoensis sp. nov., Isolated From the Taklimakan Desert in Xinjiang, China.</title>
        <authorList>
            <person name="Zhang P."/>
            <person name="Luo X."/>
            <person name="Luo X."/>
            <person name="Liu Z."/>
            <person name="Xia Z."/>
            <person name="Wan C."/>
            <person name="zhang L."/>
        </authorList>
    </citation>
    <scope>NUCLEOTIDE SEQUENCE [LARGE SCALE GENOMIC DNA]</scope>
    <source>
        <strain evidence="3 4">TRM75549</strain>
    </source>
</reference>
<dbReference type="InterPro" id="IPR010982">
    <property type="entry name" value="Lambda_DNA-bd_dom_sf"/>
</dbReference>
<dbReference type="Pfam" id="PF17765">
    <property type="entry name" value="MLTR_LBD"/>
    <property type="match status" value="1"/>
</dbReference>
<dbReference type="InterPro" id="IPR001387">
    <property type="entry name" value="Cro/C1-type_HTH"/>
</dbReference>
<dbReference type="RefSeq" id="WP_371241272.1">
    <property type="nucleotide sequence ID" value="NZ_JAHWZY010000028.1"/>
</dbReference>
<evidence type="ECO:0000259" key="2">
    <source>
        <dbReference type="PROSITE" id="PS50943"/>
    </source>
</evidence>
<dbReference type="PANTHER" id="PTHR35010">
    <property type="entry name" value="BLL4672 PROTEIN-RELATED"/>
    <property type="match status" value="1"/>
</dbReference>
<evidence type="ECO:0000256" key="1">
    <source>
        <dbReference type="SAM" id="MobiDB-lite"/>
    </source>
</evidence>
<dbReference type="EMBL" id="JAHWZY010000028">
    <property type="protein sequence ID" value="MEZ3181580.1"/>
    <property type="molecule type" value="Genomic_DNA"/>
</dbReference>
<comment type="caution">
    <text evidence="3">The sequence shown here is derived from an EMBL/GenBank/DDBJ whole genome shotgun (WGS) entry which is preliminary data.</text>
</comment>
<sequence length="305" mass="34375">MESDERSGPHTSLKDFLRARRARLLPEDVGLPTSGRRRVPGLRREEVALLAGMSTDYYMRIEQGRERRPSAQVVEALVRALDLDEESAEHLRRLARPTGQSVRRTRRAERADPHLRRLLGRWDDLPAFVLGRSLDVLAGNHLADALHRNFVLRGNLAHMVFLDPGARRFYRQWDRTADMVVAELRRATGVDPDDPRLKEVVGELSVKNPAFRELWARHHVHGKTGGAKLLHHTDVGDLDLHYESFTVNRAPGQQLVIYQADPGSRSHDALKLLGTLDAAPLQPDRPSVPVPSHSRPTGGRDAHDE</sequence>
<evidence type="ECO:0000313" key="4">
    <source>
        <dbReference type="Proteomes" id="UP001567537"/>
    </source>
</evidence>
<evidence type="ECO:0000313" key="3">
    <source>
        <dbReference type="EMBL" id="MEZ3181580.1"/>
    </source>
</evidence>
<proteinExistence type="predicted"/>
<dbReference type="SUPFAM" id="SSF47413">
    <property type="entry name" value="lambda repressor-like DNA-binding domains"/>
    <property type="match status" value="1"/>
</dbReference>
<dbReference type="PANTHER" id="PTHR35010:SF2">
    <property type="entry name" value="BLL4672 PROTEIN"/>
    <property type="match status" value="1"/>
</dbReference>
<feature type="region of interest" description="Disordered" evidence="1">
    <location>
        <begin position="279"/>
        <end position="305"/>
    </location>
</feature>
<accession>A0ABV4J3S3</accession>
<name>A0ABV4J3S3_9ACTN</name>
<gene>
    <name evidence="3" type="ORF">KYY02_23690</name>
</gene>
<dbReference type="SMART" id="SM00530">
    <property type="entry name" value="HTH_XRE"/>
    <property type="match status" value="1"/>
</dbReference>
<feature type="compositionally biased region" description="Low complexity" evidence="1">
    <location>
        <begin position="284"/>
        <end position="296"/>
    </location>
</feature>
<feature type="domain" description="HTH cro/C1-type" evidence="2">
    <location>
        <begin position="41"/>
        <end position="88"/>
    </location>
</feature>
<dbReference type="Gene3D" id="1.10.260.40">
    <property type="entry name" value="lambda repressor-like DNA-binding domains"/>
    <property type="match status" value="1"/>
</dbReference>
<dbReference type="InterPro" id="IPR041413">
    <property type="entry name" value="MLTR_LBD"/>
</dbReference>
<keyword evidence="4" id="KW-1185">Reference proteome</keyword>